<keyword evidence="1" id="KW-0812">Transmembrane</keyword>
<evidence type="ECO:0000259" key="2">
    <source>
        <dbReference type="PROSITE" id="PS50206"/>
    </source>
</evidence>
<dbReference type="SUPFAM" id="SSF52821">
    <property type="entry name" value="Rhodanese/Cell cycle control phosphatase"/>
    <property type="match status" value="1"/>
</dbReference>
<feature type="domain" description="Rhodanese" evidence="2">
    <location>
        <begin position="47"/>
        <end position="137"/>
    </location>
</feature>
<dbReference type="PANTHER" id="PTHR43031">
    <property type="entry name" value="FAD-DEPENDENT OXIDOREDUCTASE"/>
    <property type="match status" value="1"/>
</dbReference>
<dbReference type="GO" id="GO:0016740">
    <property type="term" value="F:transferase activity"/>
    <property type="evidence" value="ECO:0007669"/>
    <property type="project" value="UniProtKB-KW"/>
</dbReference>
<dbReference type="CDD" id="cd00158">
    <property type="entry name" value="RHOD"/>
    <property type="match status" value="1"/>
</dbReference>
<dbReference type="InterPro" id="IPR001763">
    <property type="entry name" value="Rhodanese-like_dom"/>
</dbReference>
<evidence type="ECO:0000313" key="3">
    <source>
        <dbReference type="EMBL" id="PCJ43728.1"/>
    </source>
</evidence>
<sequence length="137" mass="15366">MDRFLEFFINHWMLTGLWLVIFAALFAYLQKKAGKTVGIHETTRLINHDGGLVLDIRDKKVFDKGHIVNAINIPLSKLEERISELGKNKNSPLIVVCQMGQQSGDAVKKLEAKGYPQVCKMTGGMTEWQSQGLPLVV</sequence>
<dbReference type="AlphaFoldDB" id="A0A2A5CJN1"/>
<gene>
    <name evidence="3" type="ORF">COA71_02330</name>
</gene>
<evidence type="ECO:0000256" key="1">
    <source>
        <dbReference type="SAM" id="Phobius"/>
    </source>
</evidence>
<dbReference type="Gene3D" id="3.40.250.10">
    <property type="entry name" value="Rhodanese-like domain"/>
    <property type="match status" value="1"/>
</dbReference>
<dbReference type="Pfam" id="PF00581">
    <property type="entry name" value="Rhodanese"/>
    <property type="match status" value="1"/>
</dbReference>
<dbReference type="InterPro" id="IPR050229">
    <property type="entry name" value="GlpE_sulfurtransferase"/>
</dbReference>
<dbReference type="SMART" id="SM00450">
    <property type="entry name" value="RHOD"/>
    <property type="match status" value="1"/>
</dbReference>
<name>A0A2A5CJN1_9GAMM</name>
<evidence type="ECO:0000313" key="4">
    <source>
        <dbReference type="Proteomes" id="UP000228987"/>
    </source>
</evidence>
<reference evidence="4" key="1">
    <citation type="submission" date="2017-08" db="EMBL/GenBank/DDBJ databases">
        <title>A dynamic microbial community with high functional redundancy inhabits the cold, oxic subseafloor aquifer.</title>
        <authorList>
            <person name="Tully B.J."/>
            <person name="Wheat C.G."/>
            <person name="Glazer B.T."/>
            <person name="Huber J.A."/>
        </authorList>
    </citation>
    <scope>NUCLEOTIDE SEQUENCE [LARGE SCALE GENOMIC DNA]</scope>
</reference>
<protein>
    <submittedName>
        <fullName evidence="3">Sulfurtransferase</fullName>
    </submittedName>
</protein>
<feature type="transmembrane region" description="Helical" evidence="1">
    <location>
        <begin position="12"/>
        <end position="29"/>
    </location>
</feature>
<proteinExistence type="predicted"/>
<keyword evidence="3" id="KW-0808">Transferase</keyword>
<comment type="caution">
    <text evidence="3">The sequence shown here is derived from an EMBL/GenBank/DDBJ whole genome shotgun (WGS) entry which is preliminary data.</text>
</comment>
<dbReference type="PANTHER" id="PTHR43031:SF18">
    <property type="entry name" value="RHODANESE-RELATED SULFURTRANSFERASES"/>
    <property type="match status" value="1"/>
</dbReference>
<keyword evidence="1" id="KW-1133">Transmembrane helix</keyword>
<keyword evidence="1" id="KW-0472">Membrane</keyword>
<accession>A0A2A5CJN1</accession>
<dbReference type="Proteomes" id="UP000228987">
    <property type="component" value="Unassembled WGS sequence"/>
</dbReference>
<dbReference type="PROSITE" id="PS50206">
    <property type="entry name" value="RHODANESE_3"/>
    <property type="match status" value="1"/>
</dbReference>
<dbReference type="EMBL" id="NVWI01000001">
    <property type="protein sequence ID" value="PCJ43728.1"/>
    <property type="molecule type" value="Genomic_DNA"/>
</dbReference>
<dbReference type="InterPro" id="IPR036873">
    <property type="entry name" value="Rhodanese-like_dom_sf"/>
</dbReference>
<organism evidence="3 4">
    <name type="scientific">SAR86 cluster bacterium</name>
    <dbReference type="NCBI Taxonomy" id="2030880"/>
    <lineage>
        <taxon>Bacteria</taxon>
        <taxon>Pseudomonadati</taxon>
        <taxon>Pseudomonadota</taxon>
        <taxon>Gammaproteobacteria</taxon>
        <taxon>SAR86 cluster</taxon>
    </lineage>
</organism>